<feature type="signal peptide" evidence="2">
    <location>
        <begin position="1"/>
        <end position="20"/>
    </location>
</feature>
<proteinExistence type="predicted"/>
<dbReference type="OrthoDB" id="10389566at2759"/>
<dbReference type="EMBL" id="JAGMVJ010000013">
    <property type="protein sequence ID" value="KAH7083755.1"/>
    <property type="molecule type" value="Genomic_DNA"/>
</dbReference>
<protein>
    <submittedName>
        <fullName evidence="3">Uncharacterized protein</fullName>
    </submittedName>
</protein>
<dbReference type="Proteomes" id="UP000813461">
    <property type="component" value="Unassembled WGS sequence"/>
</dbReference>
<sequence>MWLWNIVVCASLSAAVNIEGQFTFPDAPRLPESDNATFTDLNWSPPLLDKRQSTCYSPNRWCSNTGQCCGPNTNRCCQSGVCGQSTGGDCCGVSQCNADKPKCCSDKGCIGASDACCGTEGYCPSPFRCYEWYRNYVYQGLTCCTDSSCDVYWSNGATATRTTTVAQTIGLPTPRTSAPQLPATPTTRVGTGGGTFYSSTVYWIFDRNNITSAYIGIINDHTHMYRNGQSRRSGNIPLPEPRPANANRSPSHSSSDANSRSSHPRFLQPGRNNNCLQDADRRCVDFIGHLWWRFR</sequence>
<keyword evidence="4" id="KW-1185">Reference proteome</keyword>
<name>A0A8K0R0W8_9PLEO</name>
<gene>
    <name evidence="3" type="ORF">FB567DRAFT_550787</name>
</gene>
<feature type="chain" id="PRO_5035472354" evidence="2">
    <location>
        <begin position="21"/>
        <end position="295"/>
    </location>
</feature>
<evidence type="ECO:0000256" key="2">
    <source>
        <dbReference type="SAM" id="SignalP"/>
    </source>
</evidence>
<evidence type="ECO:0000313" key="4">
    <source>
        <dbReference type="Proteomes" id="UP000813461"/>
    </source>
</evidence>
<evidence type="ECO:0000256" key="1">
    <source>
        <dbReference type="SAM" id="MobiDB-lite"/>
    </source>
</evidence>
<feature type="compositionally biased region" description="Low complexity" evidence="1">
    <location>
        <begin position="243"/>
        <end position="265"/>
    </location>
</feature>
<feature type="region of interest" description="Disordered" evidence="1">
    <location>
        <begin position="226"/>
        <end position="274"/>
    </location>
</feature>
<dbReference type="AlphaFoldDB" id="A0A8K0R0W8"/>
<accession>A0A8K0R0W8</accession>
<keyword evidence="2" id="KW-0732">Signal</keyword>
<reference evidence="3" key="1">
    <citation type="journal article" date="2021" name="Nat. Commun.">
        <title>Genetic determinants of endophytism in the Arabidopsis root mycobiome.</title>
        <authorList>
            <person name="Mesny F."/>
            <person name="Miyauchi S."/>
            <person name="Thiergart T."/>
            <person name="Pickel B."/>
            <person name="Atanasova L."/>
            <person name="Karlsson M."/>
            <person name="Huettel B."/>
            <person name="Barry K.W."/>
            <person name="Haridas S."/>
            <person name="Chen C."/>
            <person name="Bauer D."/>
            <person name="Andreopoulos W."/>
            <person name="Pangilinan J."/>
            <person name="LaButti K."/>
            <person name="Riley R."/>
            <person name="Lipzen A."/>
            <person name="Clum A."/>
            <person name="Drula E."/>
            <person name="Henrissat B."/>
            <person name="Kohler A."/>
            <person name="Grigoriev I.V."/>
            <person name="Martin F.M."/>
            <person name="Hacquard S."/>
        </authorList>
    </citation>
    <scope>NUCLEOTIDE SEQUENCE</scope>
    <source>
        <strain evidence="3">MPI-SDFR-AT-0120</strain>
    </source>
</reference>
<evidence type="ECO:0000313" key="3">
    <source>
        <dbReference type="EMBL" id="KAH7083755.1"/>
    </source>
</evidence>
<comment type="caution">
    <text evidence="3">The sequence shown here is derived from an EMBL/GenBank/DDBJ whole genome shotgun (WGS) entry which is preliminary data.</text>
</comment>
<organism evidence="3 4">
    <name type="scientific">Paraphoma chrysanthemicola</name>
    <dbReference type="NCBI Taxonomy" id="798071"/>
    <lineage>
        <taxon>Eukaryota</taxon>
        <taxon>Fungi</taxon>
        <taxon>Dikarya</taxon>
        <taxon>Ascomycota</taxon>
        <taxon>Pezizomycotina</taxon>
        <taxon>Dothideomycetes</taxon>
        <taxon>Pleosporomycetidae</taxon>
        <taxon>Pleosporales</taxon>
        <taxon>Pleosporineae</taxon>
        <taxon>Phaeosphaeriaceae</taxon>
        <taxon>Paraphoma</taxon>
    </lineage>
</organism>